<sequence>MFTIHLKGVKVFAYHGVNPEENRDGQYFYLDVTAKTVTQAKELEDHLENTVSYAAINKLLLKEATENTFQLIESLASHLADKILESFLPVYWVSVTVNKPHAPMRGEFENVSVTYELQRPMEHQVYLSLGSNLGKREENLKKAEELLNGHPCIQVMSVSSYYETEPIGYLNQGAFLNCCFKILTSLSPCQLLKVTQSIEKQMKRVKVIVNGPRIIDLDILLFDQEQVKRPSLEIPHPRMMGRRFVLTPLLEIYDGEDELAEDFRRKNEALTESVELWKSRIS</sequence>
<dbReference type="InterPro" id="IPR006156">
    <property type="entry name" value="Dihydroneopterin_aldolase"/>
</dbReference>
<dbReference type="InterPro" id="IPR035907">
    <property type="entry name" value="Hppk_sf"/>
</dbReference>
<dbReference type="SUPFAM" id="SSF55083">
    <property type="entry name" value="6-hydroxymethyl-7,8-dihydropterin pyrophosphokinase, HPPK"/>
    <property type="match status" value="1"/>
</dbReference>
<keyword evidence="9" id="KW-0456">Lyase</keyword>
<evidence type="ECO:0000256" key="2">
    <source>
        <dbReference type="ARBA" id="ARBA00005051"/>
    </source>
</evidence>
<keyword evidence="7" id="KW-0067">ATP-binding</keyword>
<evidence type="ECO:0000256" key="5">
    <source>
        <dbReference type="ARBA" id="ARBA00022741"/>
    </source>
</evidence>
<proteinExistence type="inferred from homology"/>
<dbReference type="PANTHER" id="PTHR43071">
    <property type="entry name" value="2-AMINO-4-HYDROXY-6-HYDROXYMETHYLDIHYDROPTERIDINE PYROPHOSPHOKINASE"/>
    <property type="match status" value="1"/>
</dbReference>
<organism evidence="11 12">
    <name type="scientific">[Clostridium] leptum</name>
    <dbReference type="NCBI Taxonomy" id="1535"/>
    <lineage>
        <taxon>Bacteria</taxon>
        <taxon>Bacillati</taxon>
        <taxon>Bacillota</taxon>
        <taxon>Clostridia</taxon>
        <taxon>Eubacteriales</taxon>
        <taxon>Oscillospiraceae</taxon>
        <taxon>Oscillospiraceae incertae sedis</taxon>
    </lineage>
</organism>
<dbReference type="SUPFAM" id="SSF55620">
    <property type="entry name" value="Tetrahydrobiopterin biosynthesis enzymes-like"/>
    <property type="match status" value="1"/>
</dbReference>
<dbReference type="NCBIfam" id="TIGR00525">
    <property type="entry name" value="folB"/>
    <property type="match status" value="1"/>
</dbReference>
<dbReference type="PANTHER" id="PTHR43071:SF1">
    <property type="entry name" value="2-AMINO-4-HYDROXY-6-HYDROXYMETHYLDIHYDROPTERIDINE PYROPHOSPHOKINASE"/>
    <property type="match status" value="1"/>
</dbReference>
<evidence type="ECO:0000256" key="1">
    <source>
        <dbReference type="ARBA" id="ARBA00000198"/>
    </source>
</evidence>
<dbReference type="Pfam" id="PF01288">
    <property type="entry name" value="HPPK"/>
    <property type="match status" value="1"/>
</dbReference>
<accession>A0A412AWA7</accession>
<evidence type="ECO:0000256" key="7">
    <source>
        <dbReference type="ARBA" id="ARBA00022840"/>
    </source>
</evidence>
<dbReference type="SMART" id="SM00905">
    <property type="entry name" value="FolB"/>
    <property type="match status" value="1"/>
</dbReference>
<dbReference type="GO" id="GO:0016301">
    <property type="term" value="F:kinase activity"/>
    <property type="evidence" value="ECO:0007669"/>
    <property type="project" value="UniProtKB-KW"/>
</dbReference>
<keyword evidence="6 11" id="KW-0418">Kinase</keyword>
<dbReference type="Pfam" id="PF02152">
    <property type="entry name" value="FolB"/>
    <property type="match status" value="1"/>
</dbReference>
<evidence type="ECO:0000256" key="9">
    <source>
        <dbReference type="RuleBase" id="RU362079"/>
    </source>
</evidence>
<dbReference type="EC" id="2.7.6.3" evidence="9"/>
<comment type="similarity">
    <text evidence="9">Belongs to the DHNA family.</text>
</comment>
<evidence type="ECO:0000256" key="3">
    <source>
        <dbReference type="ARBA" id="ARBA00009640"/>
    </source>
</evidence>
<comment type="catalytic activity">
    <reaction evidence="9">
        <text>7,8-dihydroneopterin = 6-hydroxymethyl-7,8-dihydropterin + glycolaldehyde</text>
        <dbReference type="Rhea" id="RHEA:10540"/>
        <dbReference type="ChEBI" id="CHEBI:17001"/>
        <dbReference type="ChEBI" id="CHEBI:17071"/>
        <dbReference type="ChEBI" id="CHEBI:44841"/>
        <dbReference type="EC" id="4.1.2.25"/>
    </reaction>
</comment>
<reference evidence="11 12" key="1">
    <citation type="submission" date="2018-08" db="EMBL/GenBank/DDBJ databases">
        <title>A genome reference for cultivated species of the human gut microbiota.</title>
        <authorList>
            <person name="Zou Y."/>
            <person name="Xue W."/>
            <person name="Luo G."/>
        </authorList>
    </citation>
    <scope>NUCLEOTIDE SEQUENCE [LARGE SCALE GENOMIC DNA]</scope>
    <source>
        <strain evidence="11 12">AF28-26</strain>
    </source>
</reference>
<dbReference type="NCBIfam" id="TIGR00526">
    <property type="entry name" value="folB_dom"/>
    <property type="match status" value="1"/>
</dbReference>
<evidence type="ECO:0000313" key="11">
    <source>
        <dbReference type="EMBL" id="RGQ39336.1"/>
    </source>
</evidence>
<name>A0A412AWA7_9FIRM</name>
<dbReference type="EC" id="4.1.2.25" evidence="9"/>
<dbReference type="Proteomes" id="UP000284751">
    <property type="component" value="Unassembled WGS sequence"/>
</dbReference>
<dbReference type="UniPathway" id="UPA00077">
    <property type="reaction ID" value="UER00154"/>
</dbReference>
<comment type="similarity">
    <text evidence="3">In the N-terminal section; belongs to the DHNA family.</text>
</comment>
<dbReference type="CDD" id="cd00483">
    <property type="entry name" value="HPPK"/>
    <property type="match status" value="1"/>
</dbReference>
<dbReference type="GO" id="GO:0003848">
    <property type="term" value="F:2-amino-4-hydroxy-6-hydroxymethyldihydropteridine diphosphokinase activity"/>
    <property type="evidence" value="ECO:0007669"/>
    <property type="project" value="UniProtKB-EC"/>
</dbReference>
<dbReference type="CDD" id="cd00534">
    <property type="entry name" value="DHNA_DHNTPE"/>
    <property type="match status" value="1"/>
</dbReference>
<dbReference type="GO" id="GO:0004150">
    <property type="term" value="F:dihydroneopterin aldolase activity"/>
    <property type="evidence" value="ECO:0007669"/>
    <property type="project" value="UniProtKB-UniRule"/>
</dbReference>
<gene>
    <name evidence="11" type="primary">folK</name>
    <name evidence="11" type="ORF">DWY99_09005</name>
</gene>
<dbReference type="EMBL" id="QRTC01000034">
    <property type="protein sequence ID" value="RGQ39336.1"/>
    <property type="molecule type" value="Genomic_DNA"/>
</dbReference>
<comment type="caution">
    <text evidence="11">The sequence shown here is derived from an EMBL/GenBank/DDBJ whole genome shotgun (WGS) entry which is preliminary data.</text>
</comment>
<keyword evidence="5" id="KW-0547">Nucleotide-binding</keyword>
<dbReference type="InterPro" id="IPR043133">
    <property type="entry name" value="GTP-CH-I_C/QueF"/>
</dbReference>
<dbReference type="GO" id="GO:0046656">
    <property type="term" value="P:folic acid biosynthetic process"/>
    <property type="evidence" value="ECO:0007669"/>
    <property type="project" value="UniProtKB-UniRule"/>
</dbReference>
<comment type="pathway">
    <text evidence="9">Cofactor biosynthesis; tetrahydrofolate biosynthesis; 2-amino-4-hydroxy-6-hydroxymethyl-7,8-dihydropteridine diphosphate from 7,8-dihydroneopterin triphosphate: step 3/4.</text>
</comment>
<protein>
    <recommendedName>
        <fullName evidence="9">Bifunctional folate synthesis protein</fullName>
    </recommendedName>
    <domain>
        <recommendedName>
            <fullName evidence="9">Dihydroneopterin aldolase</fullName>
            <shortName evidence="9">DHNA</shortName>
            <ecNumber evidence="9">4.1.2.25</ecNumber>
        </recommendedName>
        <alternativeName>
            <fullName evidence="9">7,8-dihydroneopterin aldolase</fullName>
        </alternativeName>
    </domain>
    <domain>
        <recommendedName>
            <fullName evidence="9">2-amino-4-hydroxy-6-hydroxymethyldihydropteridine pyrophosphokinase</fullName>
            <ecNumber evidence="9">2.7.6.3</ecNumber>
        </recommendedName>
        <alternativeName>
            <fullName evidence="9">6-hydroxymethyl-7,8-dihydropterin pyrophosphokinase</fullName>
            <shortName evidence="9">PPPK</shortName>
        </alternativeName>
        <alternativeName>
            <fullName evidence="9">7,8-dihydro-6-hydroxymethylpterin pyrophosphokinase</fullName>
            <shortName evidence="9">HPPK</shortName>
        </alternativeName>
    </domain>
</protein>
<evidence type="ECO:0000256" key="4">
    <source>
        <dbReference type="ARBA" id="ARBA00022679"/>
    </source>
</evidence>
<comment type="function">
    <text evidence="9">Catalyzes the conversion of 7,8-dihydroneopterin to 6-hydroxymethyl-7,8-dihydropterin.</text>
</comment>
<evidence type="ECO:0000313" key="12">
    <source>
        <dbReference type="Proteomes" id="UP000284751"/>
    </source>
</evidence>
<dbReference type="Gene3D" id="3.30.70.560">
    <property type="entry name" value="7,8-Dihydro-6-hydroxymethylpterin-pyrophosphokinase HPPK"/>
    <property type="match status" value="1"/>
</dbReference>
<dbReference type="AlphaFoldDB" id="A0A412AWA7"/>
<feature type="domain" description="Dihydroneopterin aldolase/epimerase" evidence="10">
    <location>
        <begin position="4"/>
        <end position="117"/>
    </location>
</feature>
<evidence type="ECO:0000256" key="8">
    <source>
        <dbReference type="ARBA" id="ARBA00022909"/>
    </source>
</evidence>
<keyword evidence="4 11" id="KW-0808">Transferase</keyword>
<dbReference type="Gene3D" id="3.30.1130.10">
    <property type="match status" value="1"/>
</dbReference>
<evidence type="ECO:0000259" key="10">
    <source>
        <dbReference type="SMART" id="SM00905"/>
    </source>
</evidence>
<keyword evidence="8 9" id="KW-0289">Folate biosynthesis</keyword>
<dbReference type="GO" id="GO:0046654">
    <property type="term" value="P:tetrahydrofolate biosynthetic process"/>
    <property type="evidence" value="ECO:0007669"/>
    <property type="project" value="UniProtKB-UniRule"/>
</dbReference>
<dbReference type="GO" id="GO:0005524">
    <property type="term" value="F:ATP binding"/>
    <property type="evidence" value="ECO:0007669"/>
    <property type="project" value="UniProtKB-KW"/>
</dbReference>
<comment type="catalytic activity">
    <reaction evidence="1">
        <text>6-hydroxymethyl-7,8-dihydropterin + ATP = (7,8-dihydropterin-6-yl)methyl diphosphate + AMP + H(+)</text>
        <dbReference type="Rhea" id="RHEA:11412"/>
        <dbReference type="ChEBI" id="CHEBI:15378"/>
        <dbReference type="ChEBI" id="CHEBI:30616"/>
        <dbReference type="ChEBI" id="CHEBI:44841"/>
        <dbReference type="ChEBI" id="CHEBI:72950"/>
        <dbReference type="ChEBI" id="CHEBI:456215"/>
        <dbReference type="EC" id="2.7.6.3"/>
    </reaction>
</comment>
<comment type="pathway">
    <text evidence="2">Cofactor biosynthesis; tetrahydrofolate biosynthesis; 2-amino-4-hydroxy-6-hydroxymethyl-7,8-dihydropteridine diphosphate from 7,8-dihydroneopterin triphosphate: step 4/4.</text>
</comment>
<dbReference type="InterPro" id="IPR000550">
    <property type="entry name" value="Hppk"/>
</dbReference>
<dbReference type="InterPro" id="IPR006157">
    <property type="entry name" value="FolB_dom"/>
</dbReference>
<evidence type="ECO:0000256" key="6">
    <source>
        <dbReference type="ARBA" id="ARBA00022777"/>
    </source>
</evidence>
<dbReference type="NCBIfam" id="TIGR01498">
    <property type="entry name" value="folK"/>
    <property type="match status" value="1"/>
</dbReference>